<comment type="catalytic activity">
    <reaction evidence="3">
        <text>2 GTP = 3',3'-c-di-GMP + 2 diphosphate</text>
        <dbReference type="Rhea" id="RHEA:24898"/>
        <dbReference type="ChEBI" id="CHEBI:33019"/>
        <dbReference type="ChEBI" id="CHEBI:37565"/>
        <dbReference type="ChEBI" id="CHEBI:58805"/>
        <dbReference type="EC" id="2.7.7.65"/>
    </reaction>
</comment>
<dbReference type="Gene3D" id="3.30.70.270">
    <property type="match status" value="1"/>
</dbReference>
<dbReference type="PANTHER" id="PTHR45138:SF9">
    <property type="entry name" value="DIGUANYLATE CYCLASE DGCM-RELATED"/>
    <property type="match status" value="1"/>
</dbReference>
<dbReference type="SUPFAM" id="SSF55073">
    <property type="entry name" value="Nucleotide cyclase"/>
    <property type="match status" value="1"/>
</dbReference>
<comment type="cofactor">
    <cofactor evidence="1">
        <name>Mg(2+)</name>
        <dbReference type="ChEBI" id="CHEBI:18420"/>
    </cofactor>
</comment>
<keyword evidence="4" id="KW-0812">Transmembrane</keyword>
<dbReference type="CDD" id="cd01949">
    <property type="entry name" value="GGDEF"/>
    <property type="match status" value="1"/>
</dbReference>
<evidence type="ECO:0000259" key="5">
    <source>
        <dbReference type="PROSITE" id="PS50887"/>
    </source>
</evidence>
<evidence type="ECO:0000256" key="2">
    <source>
        <dbReference type="ARBA" id="ARBA00012528"/>
    </source>
</evidence>
<evidence type="ECO:0000313" key="6">
    <source>
        <dbReference type="EMBL" id="AKN40268.1"/>
    </source>
</evidence>
<organism evidence="6">
    <name type="scientific">Vibrio tasmaniensis</name>
    <dbReference type="NCBI Taxonomy" id="212663"/>
    <lineage>
        <taxon>Bacteria</taxon>
        <taxon>Pseudomonadati</taxon>
        <taxon>Pseudomonadota</taxon>
        <taxon>Gammaproteobacteria</taxon>
        <taxon>Vibrionales</taxon>
        <taxon>Vibrionaceae</taxon>
        <taxon>Vibrio</taxon>
    </lineage>
</organism>
<evidence type="ECO:0000256" key="3">
    <source>
        <dbReference type="ARBA" id="ARBA00034247"/>
    </source>
</evidence>
<feature type="transmembrane region" description="Helical" evidence="4">
    <location>
        <begin position="48"/>
        <end position="68"/>
    </location>
</feature>
<dbReference type="GO" id="GO:1902201">
    <property type="term" value="P:negative regulation of bacterial-type flagellum-dependent cell motility"/>
    <property type="evidence" value="ECO:0007669"/>
    <property type="project" value="TreeGrafter"/>
</dbReference>
<feature type="transmembrane region" description="Helical" evidence="4">
    <location>
        <begin position="221"/>
        <end position="239"/>
    </location>
</feature>
<name>A0A0H3ZV65_9VIBR</name>
<keyword evidence="4" id="KW-0472">Membrane</keyword>
<dbReference type="SMART" id="SM00267">
    <property type="entry name" value="GGDEF"/>
    <property type="match status" value="1"/>
</dbReference>
<feature type="transmembrane region" description="Helical" evidence="4">
    <location>
        <begin position="245"/>
        <end position="268"/>
    </location>
</feature>
<feature type="transmembrane region" description="Helical" evidence="4">
    <location>
        <begin position="123"/>
        <end position="142"/>
    </location>
</feature>
<dbReference type="InterPro" id="IPR050469">
    <property type="entry name" value="Diguanylate_Cyclase"/>
</dbReference>
<dbReference type="FunFam" id="3.30.70.270:FF:000001">
    <property type="entry name" value="Diguanylate cyclase domain protein"/>
    <property type="match status" value="1"/>
</dbReference>
<dbReference type="PROSITE" id="PS50887">
    <property type="entry name" value="GGDEF"/>
    <property type="match status" value="1"/>
</dbReference>
<feature type="transmembrane region" description="Helical" evidence="4">
    <location>
        <begin position="75"/>
        <end position="93"/>
    </location>
</feature>
<feature type="domain" description="GGDEF" evidence="5">
    <location>
        <begin position="316"/>
        <end position="451"/>
    </location>
</feature>
<dbReference type="GO" id="GO:0005886">
    <property type="term" value="C:plasma membrane"/>
    <property type="evidence" value="ECO:0007669"/>
    <property type="project" value="TreeGrafter"/>
</dbReference>
<dbReference type="EMBL" id="KP795684">
    <property type="protein sequence ID" value="AKN40268.1"/>
    <property type="molecule type" value="Genomic_DNA"/>
</dbReference>
<dbReference type="GO" id="GO:0052621">
    <property type="term" value="F:diguanylate cyclase activity"/>
    <property type="evidence" value="ECO:0007669"/>
    <property type="project" value="UniProtKB-EC"/>
</dbReference>
<dbReference type="PANTHER" id="PTHR45138">
    <property type="entry name" value="REGULATORY COMPONENTS OF SENSORY TRANSDUCTION SYSTEM"/>
    <property type="match status" value="1"/>
</dbReference>
<dbReference type="InterPro" id="IPR043128">
    <property type="entry name" value="Rev_trsase/Diguanyl_cyclase"/>
</dbReference>
<accession>A0A0H3ZV65</accession>
<keyword evidence="4" id="KW-1133">Transmembrane helix</keyword>
<reference evidence="6" key="1">
    <citation type="journal article" date="2015" name="MBio">
        <title>Eco-Evolutionary Dynamics of Episomes among Ecologically Cohesive Bacterial Populations.</title>
        <authorList>
            <person name="Xue H."/>
            <person name="Cordero O.X."/>
            <person name="Camas F.M."/>
            <person name="Trimble W."/>
            <person name="Meyer F."/>
            <person name="Guglielmini J."/>
            <person name="Rocha E.P."/>
            <person name="Polz M.F."/>
        </authorList>
    </citation>
    <scope>NUCLEOTIDE SEQUENCE</scope>
    <source>
        <strain evidence="6">FF_267</strain>
    </source>
</reference>
<dbReference type="AlphaFoldDB" id="A0A0H3ZV65"/>
<feature type="transmembrane region" description="Helical" evidence="4">
    <location>
        <begin position="12"/>
        <end position="36"/>
    </location>
</feature>
<dbReference type="GO" id="GO:0043709">
    <property type="term" value="P:cell adhesion involved in single-species biofilm formation"/>
    <property type="evidence" value="ECO:0007669"/>
    <property type="project" value="TreeGrafter"/>
</dbReference>
<proteinExistence type="predicted"/>
<dbReference type="Pfam" id="PF00990">
    <property type="entry name" value="GGDEF"/>
    <property type="match status" value="1"/>
</dbReference>
<dbReference type="InterPro" id="IPR029787">
    <property type="entry name" value="Nucleotide_cyclase"/>
</dbReference>
<feature type="transmembrane region" description="Helical" evidence="4">
    <location>
        <begin position="182"/>
        <end position="200"/>
    </location>
</feature>
<evidence type="ECO:0000256" key="1">
    <source>
        <dbReference type="ARBA" id="ARBA00001946"/>
    </source>
</evidence>
<evidence type="ECO:0000256" key="4">
    <source>
        <dbReference type="SAM" id="Phobius"/>
    </source>
</evidence>
<dbReference type="NCBIfam" id="TIGR00254">
    <property type="entry name" value="GGDEF"/>
    <property type="match status" value="1"/>
</dbReference>
<dbReference type="InterPro" id="IPR000160">
    <property type="entry name" value="GGDEF_dom"/>
</dbReference>
<sequence length="461" mass="52135">MAKKKRALTSLTLFYSQVFCKVIAALSVLILASYLFDIKWLYRPTSHGAATHPITAFIFLLLSCGCIWRKKSLKITRSLVSLAFFILVIRFYQQSTGINLIDPVLSYFIFFDTPLHAESPIEMGFNTSVMQLFAVIAIFFLLNRRPWYLIQIFAITAIFLPFVSAVGYAYGIDSFYGQMSPVTTILGFFLTISIFGLTAHRGALKTLLLPTLGAKIARTQLIFGLLFCLAGGFLTTYILDDETSGFAIYVVVVCTYITFTMLASGITYEQFDKRRRLLEKQLHKSAITDRLTGLYNRSEFDQKIQAVFEQQNLNQEINSLLLIDIDFFKQFNDTYGHLLGDKVLQLVANVLKNNTRSSDLVCRYGGEEFTILLLQTDLEIASKIADNLRILVSEQNLTAPLEYESDQQVTISIGCASLSQAETVKEVIKLADNALYEAKKQGRNRICLAHDKSERKTYDNF</sequence>
<feature type="transmembrane region" description="Helical" evidence="4">
    <location>
        <begin position="149"/>
        <end position="170"/>
    </location>
</feature>
<dbReference type="EC" id="2.7.7.65" evidence="2"/>
<protein>
    <recommendedName>
        <fullName evidence="2">diguanylate cyclase</fullName>
        <ecNumber evidence="2">2.7.7.65</ecNumber>
    </recommendedName>
</protein>